<dbReference type="GO" id="GO:0020037">
    <property type="term" value="F:heme binding"/>
    <property type="evidence" value="ECO:0007669"/>
    <property type="project" value="InterPro"/>
</dbReference>
<evidence type="ECO:0000313" key="2">
    <source>
        <dbReference type="Proteomes" id="UP000003374"/>
    </source>
</evidence>
<dbReference type="Gene3D" id="1.10.760.10">
    <property type="entry name" value="Cytochrome c-like domain"/>
    <property type="match status" value="1"/>
</dbReference>
<dbReference type="AlphaFoldDB" id="A4BV40"/>
<dbReference type="GO" id="GO:0009055">
    <property type="term" value="F:electron transfer activity"/>
    <property type="evidence" value="ECO:0007669"/>
    <property type="project" value="InterPro"/>
</dbReference>
<dbReference type="SUPFAM" id="SSF46626">
    <property type="entry name" value="Cytochrome c"/>
    <property type="match status" value="1"/>
</dbReference>
<protein>
    <recommendedName>
        <fullName evidence="3">Cytochrome c domain-containing protein</fullName>
    </recommendedName>
</protein>
<dbReference type="RefSeq" id="WP_005003719.1">
    <property type="nucleotide sequence ID" value="NZ_CH672427.1"/>
</dbReference>
<gene>
    <name evidence="1" type="ORF">NB231_14071</name>
</gene>
<evidence type="ECO:0008006" key="3">
    <source>
        <dbReference type="Google" id="ProtNLM"/>
    </source>
</evidence>
<dbReference type="HOGENOM" id="CLU_155036_0_0_6"/>
<dbReference type="EMBL" id="AAOF01000022">
    <property type="protein sequence ID" value="EAR20461.1"/>
    <property type="molecule type" value="Genomic_DNA"/>
</dbReference>
<reference evidence="1 2" key="1">
    <citation type="submission" date="2006-02" db="EMBL/GenBank/DDBJ databases">
        <authorList>
            <person name="Waterbury J."/>
            <person name="Ferriera S."/>
            <person name="Johnson J."/>
            <person name="Kravitz S."/>
            <person name="Halpern A."/>
            <person name="Remington K."/>
            <person name="Beeson K."/>
            <person name="Tran B."/>
            <person name="Rogers Y.-H."/>
            <person name="Friedman R."/>
            <person name="Venter J.C."/>
        </authorList>
    </citation>
    <scope>NUCLEOTIDE SEQUENCE [LARGE SCALE GENOMIC DNA]</scope>
    <source>
        <strain evidence="1 2">Nb-231</strain>
    </source>
</reference>
<comment type="caution">
    <text evidence="1">The sequence shown here is derived from an EMBL/GenBank/DDBJ whole genome shotgun (WGS) entry which is preliminary data.</text>
</comment>
<dbReference type="InterPro" id="IPR036909">
    <property type="entry name" value="Cyt_c-like_dom_sf"/>
</dbReference>
<evidence type="ECO:0000313" key="1">
    <source>
        <dbReference type="EMBL" id="EAR20461.1"/>
    </source>
</evidence>
<dbReference type="STRING" id="314278.NB231_14071"/>
<sequence length="111" mass="11902">MQHIGNRLGYRLASSIGCVFLALPIPAFALAFGAVTVKLPPAAELPGQPPSVAQACGICHSGDYITTQPPLTQQQWKSVATTMVNRYGCPISTQDIPIITKWLVKVNGKNR</sequence>
<name>A4BV40_9GAMM</name>
<accession>A4BV40</accession>
<proteinExistence type="predicted"/>
<organism evidence="1 2">
    <name type="scientific">Nitrococcus mobilis Nb-231</name>
    <dbReference type="NCBI Taxonomy" id="314278"/>
    <lineage>
        <taxon>Bacteria</taxon>
        <taxon>Pseudomonadati</taxon>
        <taxon>Pseudomonadota</taxon>
        <taxon>Gammaproteobacteria</taxon>
        <taxon>Chromatiales</taxon>
        <taxon>Ectothiorhodospiraceae</taxon>
        <taxon>Nitrococcus</taxon>
    </lineage>
</organism>
<keyword evidence="2" id="KW-1185">Reference proteome</keyword>
<dbReference type="OrthoDB" id="9814063at2"/>
<dbReference type="Proteomes" id="UP000003374">
    <property type="component" value="Unassembled WGS sequence"/>
</dbReference>